<accession>A0A0L8GSQ6</accession>
<reference evidence="2" key="1">
    <citation type="submission" date="2015-07" db="EMBL/GenBank/DDBJ databases">
        <title>MeaNS - Measles Nucleotide Surveillance Program.</title>
        <authorList>
            <person name="Tran T."/>
            <person name="Druce J."/>
        </authorList>
    </citation>
    <scope>NUCLEOTIDE SEQUENCE</scope>
    <source>
        <strain evidence="2">UCB-OBI-ISO-001</strain>
        <tissue evidence="2">Gonad</tissue>
    </source>
</reference>
<organism evidence="2">
    <name type="scientific">Octopus bimaculoides</name>
    <name type="common">California two-spotted octopus</name>
    <dbReference type="NCBI Taxonomy" id="37653"/>
    <lineage>
        <taxon>Eukaryota</taxon>
        <taxon>Metazoa</taxon>
        <taxon>Spiralia</taxon>
        <taxon>Lophotrochozoa</taxon>
        <taxon>Mollusca</taxon>
        <taxon>Cephalopoda</taxon>
        <taxon>Coleoidea</taxon>
        <taxon>Octopodiformes</taxon>
        <taxon>Octopoda</taxon>
        <taxon>Incirrata</taxon>
        <taxon>Octopodidae</taxon>
        <taxon>Octopus</taxon>
    </lineage>
</organism>
<dbReference type="AlphaFoldDB" id="A0A0L8GSQ6"/>
<proteinExistence type="predicted"/>
<feature type="region of interest" description="Disordered" evidence="1">
    <location>
        <begin position="1"/>
        <end position="59"/>
    </location>
</feature>
<feature type="compositionally biased region" description="Basic and acidic residues" evidence="1">
    <location>
        <begin position="22"/>
        <end position="56"/>
    </location>
</feature>
<protein>
    <submittedName>
        <fullName evidence="2">Uncharacterized protein</fullName>
    </submittedName>
</protein>
<name>A0A0L8GSQ6_OCTBM</name>
<sequence>MPRKRKSTYENTPHVHRRKLRRQSESCDATDERLSGQREKQTESRQNETFGERQEKTGATYIFAI</sequence>
<evidence type="ECO:0000313" key="2">
    <source>
        <dbReference type="EMBL" id="KOF79932.1"/>
    </source>
</evidence>
<gene>
    <name evidence="2" type="ORF">OCBIM_22028708mg</name>
</gene>
<evidence type="ECO:0000256" key="1">
    <source>
        <dbReference type="SAM" id="MobiDB-lite"/>
    </source>
</evidence>
<dbReference type="EMBL" id="KQ420562">
    <property type="protein sequence ID" value="KOF79932.1"/>
    <property type="molecule type" value="Genomic_DNA"/>
</dbReference>